<dbReference type="EMBL" id="SRMB01000004">
    <property type="protein sequence ID" value="TGE23542.1"/>
    <property type="molecule type" value="Genomic_DNA"/>
</dbReference>
<organism evidence="2 3">
    <name type="scientific">Hymenobacter metallicola</name>
    <dbReference type="NCBI Taxonomy" id="2563114"/>
    <lineage>
        <taxon>Bacteria</taxon>
        <taxon>Pseudomonadati</taxon>
        <taxon>Bacteroidota</taxon>
        <taxon>Cytophagia</taxon>
        <taxon>Cytophagales</taxon>
        <taxon>Hymenobacteraceae</taxon>
        <taxon>Hymenobacter</taxon>
    </lineage>
</organism>
<name>A0A4Z0Q494_9BACT</name>
<evidence type="ECO:0008006" key="4">
    <source>
        <dbReference type="Google" id="ProtNLM"/>
    </source>
</evidence>
<keyword evidence="3" id="KW-1185">Reference proteome</keyword>
<sequence length="300" mass="32300">MKYLKFEPGGRPYANDDFDVLQDEVYAALQAHLQGAPPLVISGCTVTQTNGVGSISPGFIWLAGNIQRYEGASNVTFPAEVVAGPYIDTDLRPYQTGGTKACMTERELLTQPRGTAPAGTALVTGSHGFELTYRKYIESWSRSLGEVQWIAAYDATLYDQSGKGHADQAAAGWALCNGQNSTADLRERFIVGMNPQAQDYAIGTTGGAASVTLTVPQLPAHTHTMQVAGEHAHSYTDNYNYGVKENDSGGDTRATRPGELNKTTGSAGSHTHINNETGSNQAHENRPPFYVLAARQWIGW</sequence>
<dbReference type="OrthoDB" id="9113831at2"/>
<dbReference type="RefSeq" id="WP_135397348.1">
    <property type="nucleotide sequence ID" value="NZ_SRMB01000004.1"/>
</dbReference>
<dbReference type="CDD" id="cd22641">
    <property type="entry name" value="C24-like"/>
    <property type="match status" value="1"/>
</dbReference>
<dbReference type="AlphaFoldDB" id="A0A4Z0Q494"/>
<gene>
    <name evidence="2" type="ORF">E5K02_20365</name>
</gene>
<dbReference type="Proteomes" id="UP000298471">
    <property type="component" value="Unassembled WGS sequence"/>
</dbReference>
<feature type="compositionally biased region" description="Polar residues" evidence="1">
    <location>
        <begin position="261"/>
        <end position="282"/>
    </location>
</feature>
<evidence type="ECO:0000256" key="1">
    <source>
        <dbReference type="SAM" id="MobiDB-lite"/>
    </source>
</evidence>
<reference evidence="2 3" key="1">
    <citation type="submission" date="2019-04" db="EMBL/GenBank/DDBJ databases">
        <authorList>
            <person name="Feng G."/>
            <person name="Zhang J."/>
            <person name="Zhu H."/>
        </authorList>
    </citation>
    <scope>NUCLEOTIDE SEQUENCE [LARGE SCALE GENOMIC DNA]</scope>
    <source>
        <strain evidence="2 3">9PBR-1</strain>
    </source>
</reference>
<dbReference type="SUPFAM" id="SSF88874">
    <property type="entry name" value="Receptor-binding domain of short tail fibre protein gp12"/>
    <property type="match status" value="1"/>
</dbReference>
<evidence type="ECO:0000313" key="3">
    <source>
        <dbReference type="Proteomes" id="UP000298471"/>
    </source>
</evidence>
<feature type="region of interest" description="Disordered" evidence="1">
    <location>
        <begin position="242"/>
        <end position="287"/>
    </location>
</feature>
<comment type="caution">
    <text evidence="2">The sequence shown here is derived from an EMBL/GenBank/DDBJ whole genome shotgun (WGS) entry which is preliminary data.</text>
</comment>
<proteinExistence type="predicted"/>
<accession>A0A4Z0Q494</accession>
<protein>
    <recommendedName>
        <fullName evidence="4">Tail fiber protein</fullName>
    </recommendedName>
</protein>
<evidence type="ECO:0000313" key="2">
    <source>
        <dbReference type="EMBL" id="TGE23542.1"/>
    </source>
</evidence>